<feature type="compositionally biased region" description="Basic and acidic residues" evidence="2">
    <location>
        <begin position="477"/>
        <end position="488"/>
    </location>
</feature>
<evidence type="ECO:0000256" key="2">
    <source>
        <dbReference type="SAM" id="MobiDB-lite"/>
    </source>
</evidence>
<dbReference type="EMBL" id="VJMH01006428">
    <property type="protein sequence ID" value="KAF0689604.1"/>
    <property type="molecule type" value="Genomic_DNA"/>
</dbReference>
<gene>
    <name evidence="4" type="primary">Aste57867_18961</name>
    <name evidence="3" type="ORF">As57867_018897</name>
    <name evidence="4" type="ORF">ASTE57867_18961</name>
</gene>
<reference evidence="3" key="2">
    <citation type="submission" date="2019-06" db="EMBL/GenBank/DDBJ databases">
        <title>Genomics analysis of Aphanomyces spp. identifies a new class of oomycete effector associated with host adaptation.</title>
        <authorList>
            <person name="Gaulin E."/>
        </authorList>
    </citation>
    <scope>NUCLEOTIDE SEQUENCE</scope>
    <source>
        <strain evidence="3">CBS 578.67</strain>
    </source>
</reference>
<accession>A0A485LBR0</accession>
<dbReference type="OrthoDB" id="204991at2759"/>
<sequence length="731" mass="83031">MGDKASVDGKDEEIRETVSLKDAKGEGRVPPSAADADMKVEIGEEIKEPNEKTIKTLPVSLAEFVTKTTVVADHGDGIDENIQGTTTASERSEGNNKTVSEEQTKELGTNGVSVMAKVSTKEGVGSNPETTERAKKGDTADEETSKELGHGSKKKLTDFAARDHAQGKSEPNDVTTTATNRTTSTKHLEPTKSNRASLVEFASTHKTSTNKKDENTPDRPSLMEIAKSSTKACAAEKSRATLMDVAVDESPKMRQPSLMDVAKANRPCLVDAIKKREDADHVKLVELSKATSTKQRSTAAKVLHTIARDERAAVENQIEGALYEAKDEVRIAADKRSKSALAKAVHDVQEQEDNNAEEYDEFEYESSTDKINRAVDILVKKTQGNDVAAQEKPHVSVDRDVLRMRQGQGLTHAGPTLKARRDKLSAFQLNQLTETQKRLLFATLAEHKRPVAKHDNQLHMDYINRMAQPIKPKRQKGREQYAKEDDRRHCKFKPRLGRGSAESGDKRSDDEDDDKSNQDFIRRMEAAEKAKNEARRASIRRQRAERIYLAQLDKKECPKCGNPQSYAEVQQKRKQCPNCGVSYKSRLAWGDISDEFFERVELSEEQRHRHLDKITHDTTPAFRVTERRVYDRRRKTIVTVKSKSLTWEDVEYDFLTRVRLDEMNRITNREELEQKFYGCFTYHPSITRLAKRMDYVRFEERMRRDIEQRILRQEQYKITADTRALYRATTT</sequence>
<organism evidence="4 5">
    <name type="scientific">Aphanomyces stellatus</name>
    <dbReference type="NCBI Taxonomy" id="120398"/>
    <lineage>
        <taxon>Eukaryota</taxon>
        <taxon>Sar</taxon>
        <taxon>Stramenopiles</taxon>
        <taxon>Oomycota</taxon>
        <taxon>Saprolegniomycetes</taxon>
        <taxon>Saprolegniales</taxon>
        <taxon>Verrucalvaceae</taxon>
        <taxon>Aphanomyces</taxon>
    </lineage>
</organism>
<feature type="compositionally biased region" description="Basic and acidic residues" evidence="2">
    <location>
        <begin position="130"/>
        <end position="171"/>
    </location>
</feature>
<evidence type="ECO:0000313" key="4">
    <source>
        <dbReference type="EMBL" id="VFT95691.1"/>
    </source>
</evidence>
<name>A0A485LBR0_9STRA</name>
<feature type="region of interest" description="Disordered" evidence="2">
    <location>
        <begin position="466"/>
        <end position="517"/>
    </location>
</feature>
<evidence type="ECO:0000256" key="1">
    <source>
        <dbReference type="SAM" id="Coils"/>
    </source>
</evidence>
<evidence type="ECO:0000313" key="3">
    <source>
        <dbReference type="EMBL" id="KAF0689604.1"/>
    </source>
</evidence>
<feature type="compositionally biased region" description="Low complexity" evidence="2">
    <location>
        <begin position="175"/>
        <end position="185"/>
    </location>
</feature>
<keyword evidence="5" id="KW-1185">Reference proteome</keyword>
<keyword evidence="1" id="KW-0175">Coiled coil</keyword>
<dbReference type="Proteomes" id="UP000332933">
    <property type="component" value="Unassembled WGS sequence"/>
</dbReference>
<feature type="region of interest" description="Disordered" evidence="2">
    <location>
        <begin position="202"/>
        <end position="221"/>
    </location>
</feature>
<feature type="compositionally biased region" description="Basic and acidic residues" evidence="2">
    <location>
        <begin position="1"/>
        <end position="27"/>
    </location>
</feature>
<feature type="coiled-coil region" evidence="1">
    <location>
        <begin position="517"/>
        <end position="547"/>
    </location>
</feature>
<evidence type="ECO:0000313" key="5">
    <source>
        <dbReference type="Proteomes" id="UP000332933"/>
    </source>
</evidence>
<reference evidence="4 5" key="1">
    <citation type="submission" date="2019-03" db="EMBL/GenBank/DDBJ databases">
        <authorList>
            <person name="Gaulin E."/>
            <person name="Dumas B."/>
        </authorList>
    </citation>
    <scope>NUCLEOTIDE SEQUENCE [LARGE SCALE GENOMIC DNA]</scope>
    <source>
        <strain evidence="4">CBS 568.67</strain>
    </source>
</reference>
<feature type="compositionally biased region" description="Basic and acidic residues" evidence="2">
    <location>
        <begin position="503"/>
        <end position="517"/>
    </location>
</feature>
<protein>
    <submittedName>
        <fullName evidence="4">Aste57867_18961 protein</fullName>
    </submittedName>
</protein>
<feature type="region of interest" description="Disordered" evidence="2">
    <location>
        <begin position="1"/>
        <end position="37"/>
    </location>
</feature>
<dbReference type="EMBL" id="CAADRA010006449">
    <property type="protein sequence ID" value="VFT95691.1"/>
    <property type="molecule type" value="Genomic_DNA"/>
</dbReference>
<feature type="compositionally biased region" description="Basic and acidic residues" evidence="2">
    <location>
        <begin position="90"/>
        <end position="105"/>
    </location>
</feature>
<proteinExistence type="predicted"/>
<dbReference type="AlphaFoldDB" id="A0A485LBR0"/>
<feature type="region of interest" description="Disordered" evidence="2">
    <location>
        <begin position="75"/>
        <end position="197"/>
    </location>
</feature>